<evidence type="ECO:0000256" key="1">
    <source>
        <dbReference type="SAM" id="Phobius"/>
    </source>
</evidence>
<keyword evidence="1" id="KW-1133">Transmembrane helix</keyword>
<name>A0ABR6Y249_9FLAO</name>
<sequence length="390" mass="45120">MKKRIFRYVKHISITLLVLGTSVILFGLYHGASMHYGDNPIMMDWDKDGPYVFYKNDSILNVNYIKGNQDDGFFLEQKEYSVNSRIPAFCHFPLDSTSFDFSINTDIKSPLNTYDDNNRILAISDIESGYRTFRDFLINNKVIDKNLNWIFDTGHLVLVGDFVDRGFSTTQVLWFIYKLEKDAEKKGGFVHFILGNHELKNMQGNYDSSSPKYFHVASILEKQQRQLYDSNSFIGRWLASKNTMELINGTLFTHGGIHPDLVDYNLSIDEVNEITSNNYYKPFYPKPEKTKAQFLNSTHTGISWYRGYFKDNLTQEDVELGLQKFNAKSVVVGHTLQSKVNRKYNGKVIGIDVKHPKDYHKNFPNSKSEGLLIEGGKYYRILYNGKKVEI</sequence>
<dbReference type="EMBL" id="JACOME010000002">
    <property type="protein sequence ID" value="MBC3846819.1"/>
    <property type="molecule type" value="Genomic_DNA"/>
</dbReference>
<dbReference type="PANTHER" id="PTHR46546">
    <property type="entry name" value="SHEWANELLA-LIKE PROTEIN PHOSPHATASE 1"/>
    <property type="match status" value="1"/>
</dbReference>
<evidence type="ECO:0000259" key="2">
    <source>
        <dbReference type="Pfam" id="PF00149"/>
    </source>
</evidence>
<proteinExistence type="predicted"/>
<evidence type="ECO:0000313" key="3">
    <source>
        <dbReference type="EMBL" id="MBC3846819.1"/>
    </source>
</evidence>
<accession>A0ABR6Y249</accession>
<dbReference type="InterPro" id="IPR029052">
    <property type="entry name" value="Metallo-depent_PP-like"/>
</dbReference>
<dbReference type="RefSeq" id="WP_186845924.1">
    <property type="nucleotide sequence ID" value="NZ_JACOME010000002.1"/>
</dbReference>
<feature type="transmembrane region" description="Helical" evidence="1">
    <location>
        <begin position="12"/>
        <end position="32"/>
    </location>
</feature>
<dbReference type="Pfam" id="PF00149">
    <property type="entry name" value="Metallophos"/>
    <property type="match status" value="1"/>
</dbReference>
<comment type="caution">
    <text evidence="3">The sequence shown here is derived from an EMBL/GenBank/DDBJ whole genome shotgun (WGS) entry which is preliminary data.</text>
</comment>
<dbReference type="PANTHER" id="PTHR46546:SF4">
    <property type="entry name" value="SHEWANELLA-LIKE PROTEIN PHOSPHATASE 1"/>
    <property type="match status" value="1"/>
</dbReference>
<dbReference type="InterPro" id="IPR004843">
    <property type="entry name" value="Calcineurin-like_PHP"/>
</dbReference>
<reference evidence="3 4" key="1">
    <citation type="submission" date="2020-08" db="EMBL/GenBank/DDBJ databases">
        <title>Winogradskyella ouciana sp. nov., isolated from the hadal seawater of the Mariana Trench.</title>
        <authorList>
            <person name="He X."/>
        </authorList>
    </citation>
    <scope>NUCLEOTIDE SEQUENCE [LARGE SCALE GENOMIC DNA]</scope>
    <source>
        <strain evidence="3 4">KCTC 22026</strain>
    </source>
</reference>
<dbReference type="SUPFAM" id="SSF56300">
    <property type="entry name" value="Metallo-dependent phosphatases"/>
    <property type="match status" value="1"/>
</dbReference>
<keyword evidence="1" id="KW-0812">Transmembrane</keyword>
<evidence type="ECO:0000313" key="4">
    <source>
        <dbReference type="Proteomes" id="UP000607435"/>
    </source>
</evidence>
<dbReference type="Gene3D" id="3.60.21.10">
    <property type="match status" value="1"/>
</dbReference>
<dbReference type="Proteomes" id="UP000607435">
    <property type="component" value="Unassembled WGS sequence"/>
</dbReference>
<organism evidence="3 4">
    <name type="scientific">Winogradskyella echinorum</name>
    <dbReference type="NCBI Taxonomy" id="538189"/>
    <lineage>
        <taxon>Bacteria</taxon>
        <taxon>Pseudomonadati</taxon>
        <taxon>Bacteroidota</taxon>
        <taxon>Flavobacteriia</taxon>
        <taxon>Flavobacteriales</taxon>
        <taxon>Flavobacteriaceae</taxon>
        <taxon>Winogradskyella</taxon>
    </lineage>
</organism>
<keyword evidence="4" id="KW-1185">Reference proteome</keyword>
<feature type="domain" description="Calcineurin-like phosphoesterase" evidence="2">
    <location>
        <begin position="119"/>
        <end position="336"/>
    </location>
</feature>
<protein>
    <recommendedName>
        <fullName evidence="2">Calcineurin-like phosphoesterase domain-containing protein</fullName>
    </recommendedName>
</protein>
<gene>
    <name evidence="3" type="ORF">H6H04_10550</name>
</gene>
<keyword evidence="1" id="KW-0472">Membrane</keyword>